<comment type="miscellaneous">
    <text evidence="7">In eukaryotes there are cytoplasmic, mitochondrial and chloroplastic isozymes.</text>
</comment>
<sequence>MSSSFANITTLPPDPLFGLSARFKADDRSSKVDLGIGAYRDNSGKPWILPAVKLAEKKLQSDNTYNHEYLPISGHQPFTSAAAKVILGSDSAVIRDDAVVSIQSLSGTGALHVAASFLNKFYTAGENEAARKTIYISNPTWANHVQIFESVGMKTAQYPYWDADTKSLDLKGFLAAIEAAPRGSIFLLHACAHNPTGLDPTQAQWKQIIKAINDRGHLPIFDSAYQGFASGSLEADSWAVRYAIAEQSKTQQPIFICQSFAKNVGMYGERAGVIHVISPDFKNKNAFQAVSTNLQKIIRSELSNPPAYGAKVVATVLNSPELYKQWEQDLVTMSSRISLMRASLKLALDKLEGQTGGNSNWEHIVSQQGMFSFTGLSALQVSRMEKEHAVYLVSSGRISMAGLNEDNVEYVAKAIHEVVGHTYSETRAVI</sequence>
<dbReference type="PRINTS" id="PR00799">
    <property type="entry name" value="TRANSAMINASE"/>
</dbReference>
<evidence type="ECO:0000313" key="9">
    <source>
        <dbReference type="EMBL" id="ODQ79421.1"/>
    </source>
</evidence>
<dbReference type="Gene3D" id="3.40.640.10">
    <property type="entry name" value="Type I PLP-dependent aspartate aminotransferase-like (Major domain)"/>
    <property type="match status" value="1"/>
</dbReference>
<reference evidence="10" key="1">
    <citation type="submission" date="2016-05" db="EMBL/GenBank/DDBJ databases">
        <title>Comparative genomics of biotechnologically important yeasts.</title>
        <authorList>
            <consortium name="DOE Joint Genome Institute"/>
            <person name="Riley R."/>
            <person name="Haridas S."/>
            <person name="Wolfe K.H."/>
            <person name="Lopes M.R."/>
            <person name="Hittinger C.T."/>
            <person name="Goker M."/>
            <person name="Salamov A."/>
            <person name="Wisecaver J."/>
            <person name="Long T.M."/>
            <person name="Aerts A.L."/>
            <person name="Barry K."/>
            <person name="Choi C."/>
            <person name="Clum A."/>
            <person name="Coughlan A.Y."/>
            <person name="Deshpande S."/>
            <person name="Douglass A.P."/>
            <person name="Hanson S.J."/>
            <person name="Klenk H.-P."/>
            <person name="Labutti K."/>
            <person name="Lapidus A."/>
            <person name="Lindquist E."/>
            <person name="Lipzen A."/>
            <person name="Meier-Kolthoff J.P."/>
            <person name="Ohm R.A."/>
            <person name="Otillar R.P."/>
            <person name="Pangilinan J."/>
            <person name="Peng Y."/>
            <person name="Rokas A."/>
            <person name="Rosa C.A."/>
            <person name="Scheuner C."/>
            <person name="Sibirny A.A."/>
            <person name="Slot J.C."/>
            <person name="Stielow J.B."/>
            <person name="Sun H."/>
            <person name="Kurtzman C.P."/>
            <person name="Blackwell M."/>
            <person name="Grigoriev I.V."/>
            <person name="Jeffries T.W."/>
        </authorList>
    </citation>
    <scope>NUCLEOTIDE SEQUENCE [LARGE SCALE GENOMIC DNA]</scope>
    <source>
        <strain evidence="10">NRRL Y-12698</strain>
    </source>
</reference>
<evidence type="ECO:0000256" key="2">
    <source>
        <dbReference type="ARBA" id="ARBA00007441"/>
    </source>
</evidence>
<dbReference type="InterPro" id="IPR015421">
    <property type="entry name" value="PyrdxlP-dep_Trfase_major"/>
</dbReference>
<gene>
    <name evidence="9" type="ORF">BABINDRAFT_37523</name>
</gene>
<comment type="catalytic activity">
    <reaction evidence="7">
        <text>L-aspartate + 2-oxoglutarate = oxaloacetate + L-glutamate</text>
        <dbReference type="Rhea" id="RHEA:21824"/>
        <dbReference type="ChEBI" id="CHEBI:16452"/>
        <dbReference type="ChEBI" id="CHEBI:16810"/>
        <dbReference type="ChEBI" id="CHEBI:29985"/>
        <dbReference type="ChEBI" id="CHEBI:29991"/>
        <dbReference type="EC" id="2.6.1.1"/>
    </reaction>
</comment>
<comment type="subunit">
    <text evidence="3 7">Homodimer.</text>
</comment>
<dbReference type="InterPro" id="IPR015424">
    <property type="entry name" value="PyrdxlP-dep_Trfase"/>
</dbReference>
<keyword evidence="4 7" id="KW-0032">Aminotransferase</keyword>
<dbReference type="AlphaFoldDB" id="A0A1E3QP20"/>
<dbReference type="GO" id="GO:0005829">
    <property type="term" value="C:cytosol"/>
    <property type="evidence" value="ECO:0007669"/>
    <property type="project" value="TreeGrafter"/>
</dbReference>
<dbReference type="EMBL" id="KV454432">
    <property type="protein sequence ID" value="ODQ79421.1"/>
    <property type="molecule type" value="Genomic_DNA"/>
</dbReference>
<dbReference type="GO" id="GO:0030170">
    <property type="term" value="F:pyridoxal phosphate binding"/>
    <property type="evidence" value="ECO:0007669"/>
    <property type="project" value="InterPro"/>
</dbReference>
<dbReference type="PROSITE" id="PS00105">
    <property type="entry name" value="AA_TRANSFER_CLASS_1"/>
    <property type="match status" value="1"/>
</dbReference>
<dbReference type="InterPro" id="IPR004839">
    <property type="entry name" value="Aminotransferase_I/II_large"/>
</dbReference>
<dbReference type="GO" id="GO:0004069">
    <property type="term" value="F:L-aspartate:2-oxoglutarate aminotransferase activity"/>
    <property type="evidence" value="ECO:0007669"/>
    <property type="project" value="UniProtKB-EC"/>
</dbReference>
<evidence type="ECO:0000256" key="5">
    <source>
        <dbReference type="ARBA" id="ARBA00022679"/>
    </source>
</evidence>
<dbReference type="Gene3D" id="3.90.1150.10">
    <property type="entry name" value="Aspartate Aminotransferase, domain 1"/>
    <property type="match status" value="1"/>
</dbReference>
<dbReference type="PANTHER" id="PTHR11879:SF55">
    <property type="entry name" value="GLUTAMATE OXALOACETATE TRANSAMINASE 1, ISOFORM B"/>
    <property type="match status" value="1"/>
</dbReference>
<dbReference type="NCBIfam" id="NF006719">
    <property type="entry name" value="PRK09257.1"/>
    <property type="match status" value="1"/>
</dbReference>
<dbReference type="RefSeq" id="XP_018984749.1">
    <property type="nucleotide sequence ID" value="XM_019131824.1"/>
</dbReference>
<evidence type="ECO:0000256" key="3">
    <source>
        <dbReference type="ARBA" id="ARBA00011738"/>
    </source>
</evidence>
<dbReference type="EC" id="2.6.1.1" evidence="7"/>
<comment type="cofactor">
    <cofactor evidence="1">
        <name>pyridoxal 5'-phosphate</name>
        <dbReference type="ChEBI" id="CHEBI:597326"/>
    </cofactor>
</comment>
<dbReference type="FunFam" id="3.40.640.10:FF:000064">
    <property type="entry name" value="Aspartate aminotransferase"/>
    <property type="match status" value="1"/>
</dbReference>
<keyword evidence="6" id="KW-0663">Pyridoxal phosphate</keyword>
<dbReference type="Pfam" id="PF00155">
    <property type="entry name" value="Aminotran_1_2"/>
    <property type="match status" value="1"/>
</dbReference>
<keyword evidence="10" id="KW-1185">Reference proteome</keyword>
<dbReference type="FunFam" id="3.90.1150.10:FF:000001">
    <property type="entry name" value="Aspartate aminotransferase"/>
    <property type="match status" value="1"/>
</dbReference>
<dbReference type="GeneID" id="30149677"/>
<proteinExistence type="inferred from homology"/>
<dbReference type="InterPro" id="IPR000796">
    <property type="entry name" value="Asp_trans"/>
</dbReference>
<organism evidence="9 10">
    <name type="scientific">Babjeviella inositovora NRRL Y-12698</name>
    <dbReference type="NCBI Taxonomy" id="984486"/>
    <lineage>
        <taxon>Eukaryota</taxon>
        <taxon>Fungi</taxon>
        <taxon>Dikarya</taxon>
        <taxon>Ascomycota</taxon>
        <taxon>Saccharomycotina</taxon>
        <taxon>Pichiomycetes</taxon>
        <taxon>Serinales incertae sedis</taxon>
        <taxon>Babjeviella</taxon>
    </lineage>
</organism>
<protein>
    <recommendedName>
        <fullName evidence="7">Aspartate aminotransferase</fullName>
        <ecNumber evidence="7">2.6.1.1</ecNumber>
    </recommendedName>
</protein>
<dbReference type="CDD" id="cd00609">
    <property type="entry name" value="AAT_like"/>
    <property type="match status" value="1"/>
</dbReference>
<dbReference type="OrthoDB" id="6752799at2759"/>
<evidence type="ECO:0000256" key="6">
    <source>
        <dbReference type="ARBA" id="ARBA00022898"/>
    </source>
</evidence>
<evidence type="ECO:0000256" key="7">
    <source>
        <dbReference type="RuleBase" id="RU000480"/>
    </source>
</evidence>
<accession>A0A1E3QP20</accession>
<dbReference type="STRING" id="984486.A0A1E3QP20"/>
<comment type="similarity">
    <text evidence="2">Belongs to the class-I pyridoxal-phosphate-dependent aminotransferase family.</text>
</comment>
<dbReference type="Proteomes" id="UP000094336">
    <property type="component" value="Unassembled WGS sequence"/>
</dbReference>
<name>A0A1E3QP20_9ASCO</name>
<dbReference type="InterPro" id="IPR015422">
    <property type="entry name" value="PyrdxlP-dep_Trfase_small"/>
</dbReference>
<evidence type="ECO:0000259" key="8">
    <source>
        <dbReference type="Pfam" id="PF00155"/>
    </source>
</evidence>
<dbReference type="PANTHER" id="PTHR11879">
    <property type="entry name" value="ASPARTATE AMINOTRANSFERASE"/>
    <property type="match status" value="1"/>
</dbReference>
<keyword evidence="5 7" id="KW-0808">Transferase</keyword>
<evidence type="ECO:0000256" key="1">
    <source>
        <dbReference type="ARBA" id="ARBA00001933"/>
    </source>
</evidence>
<dbReference type="InterPro" id="IPR004838">
    <property type="entry name" value="NHTrfase_class1_PyrdxlP-BS"/>
</dbReference>
<feature type="domain" description="Aminotransferase class I/classII large" evidence="8">
    <location>
        <begin position="30"/>
        <end position="415"/>
    </location>
</feature>
<evidence type="ECO:0000313" key="10">
    <source>
        <dbReference type="Proteomes" id="UP000094336"/>
    </source>
</evidence>
<dbReference type="GO" id="GO:0006532">
    <property type="term" value="P:aspartate biosynthetic process"/>
    <property type="evidence" value="ECO:0007669"/>
    <property type="project" value="TreeGrafter"/>
</dbReference>
<evidence type="ECO:0000256" key="4">
    <source>
        <dbReference type="ARBA" id="ARBA00022576"/>
    </source>
</evidence>
<dbReference type="SUPFAM" id="SSF53383">
    <property type="entry name" value="PLP-dependent transferases"/>
    <property type="match status" value="1"/>
</dbReference>